<dbReference type="KEGG" id="cgt:cgR_0085"/>
<dbReference type="AlphaFoldDB" id="A0AB72V7C0"/>
<protein>
    <submittedName>
        <fullName evidence="2">Uncharacterized protein</fullName>
    </submittedName>
</protein>
<organism evidence="2">
    <name type="scientific">Corynebacterium glutamicum (strain R)</name>
    <dbReference type="NCBI Taxonomy" id="340322"/>
    <lineage>
        <taxon>Bacteria</taxon>
        <taxon>Bacillati</taxon>
        <taxon>Actinomycetota</taxon>
        <taxon>Actinomycetes</taxon>
        <taxon>Mycobacteriales</taxon>
        <taxon>Corynebacteriaceae</taxon>
        <taxon>Corynebacterium</taxon>
    </lineage>
</organism>
<name>A0AB72V7C0_CORGB</name>
<reference evidence="2" key="1">
    <citation type="journal article" date="2007" name="Microbiology">
        <title>Comparative analysis of the Corynebacterium glutamicum group and complete genome sequence of strain R.</title>
        <authorList>
            <person name="Yukawa H."/>
            <person name="Omumasaba C.A."/>
            <person name="Nonaka H."/>
            <person name="Kos P."/>
            <person name="Okai N."/>
            <person name="Suzuki N."/>
            <person name="Suda M."/>
            <person name="Tsuge Y."/>
            <person name="Watanabe J."/>
            <person name="Ikeda Y."/>
            <person name="Vertes A.A."/>
            <person name="Inui M."/>
        </authorList>
    </citation>
    <scope>NUCLEOTIDE SEQUENCE</scope>
    <source>
        <strain evidence="2">R</strain>
    </source>
</reference>
<evidence type="ECO:0000256" key="1">
    <source>
        <dbReference type="SAM" id="MobiDB-lite"/>
    </source>
</evidence>
<accession>A0AB72V7C0</accession>
<dbReference type="Proteomes" id="UP000006698">
    <property type="component" value="Chromosome"/>
</dbReference>
<proteinExistence type="predicted"/>
<dbReference type="EMBL" id="AP009044">
    <property type="protein sequence ID" value="BAF53046.1"/>
    <property type="molecule type" value="Genomic_DNA"/>
</dbReference>
<gene>
    <name evidence="2" type="ordered locus">cgR_0085</name>
</gene>
<feature type="region of interest" description="Disordered" evidence="1">
    <location>
        <begin position="1"/>
        <end position="23"/>
    </location>
</feature>
<evidence type="ECO:0000313" key="2">
    <source>
        <dbReference type="EMBL" id="BAF53046.1"/>
    </source>
</evidence>
<sequence length="35" mass="3453">MAIGTAVNPGSLQGKDPPRLSGNLGSVVDSCKIGL</sequence>